<protein>
    <submittedName>
        <fullName evidence="1">Uncharacterized protein</fullName>
    </submittedName>
</protein>
<sequence>MTRVTQRGDGGREHLVMTTKKLTLALAAAAAIGALAVGGAVAFAAVPGTTTDAATQVAPAATGNAKIMFECLAADQVANRAAWRPGARVDVDATHGFLVIRTDKNAAVCVVEDGHGTGLMGGLIDNHDYGKLTAQRPFDYLTSMNYPHQSVHFGISTADVTGVSLVGPDGKSVAATVKDGTFAVLAKDGENSNESTTNHIRATLANGQTVAGPFRG</sequence>
<reference evidence="1 2" key="1">
    <citation type="submission" date="2024-09" db="EMBL/GenBank/DDBJ databases">
        <authorList>
            <person name="Sun Q."/>
            <person name="Mori K."/>
        </authorList>
    </citation>
    <scope>NUCLEOTIDE SEQUENCE [LARGE SCALE GENOMIC DNA]</scope>
    <source>
        <strain evidence="1 2">TBRC 1432</strain>
    </source>
</reference>
<organism evidence="1 2">
    <name type="scientific">Kutzneria chonburiensis</name>
    <dbReference type="NCBI Taxonomy" id="1483604"/>
    <lineage>
        <taxon>Bacteria</taxon>
        <taxon>Bacillati</taxon>
        <taxon>Actinomycetota</taxon>
        <taxon>Actinomycetes</taxon>
        <taxon>Pseudonocardiales</taxon>
        <taxon>Pseudonocardiaceae</taxon>
        <taxon>Kutzneria</taxon>
    </lineage>
</organism>
<dbReference type="Proteomes" id="UP001589810">
    <property type="component" value="Unassembled WGS sequence"/>
</dbReference>
<gene>
    <name evidence="1" type="ORF">ACFFH7_42660</name>
</gene>
<accession>A0ABV6N6S3</accession>
<dbReference type="EMBL" id="JBHLUD010000015">
    <property type="protein sequence ID" value="MFC0548272.1"/>
    <property type="molecule type" value="Genomic_DNA"/>
</dbReference>
<evidence type="ECO:0000313" key="1">
    <source>
        <dbReference type="EMBL" id="MFC0548272.1"/>
    </source>
</evidence>
<dbReference type="RefSeq" id="WP_273937887.1">
    <property type="nucleotide sequence ID" value="NZ_CP097263.1"/>
</dbReference>
<comment type="caution">
    <text evidence="1">The sequence shown here is derived from an EMBL/GenBank/DDBJ whole genome shotgun (WGS) entry which is preliminary data.</text>
</comment>
<proteinExistence type="predicted"/>
<evidence type="ECO:0000313" key="2">
    <source>
        <dbReference type="Proteomes" id="UP001589810"/>
    </source>
</evidence>
<name>A0ABV6N6S3_9PSEU</name>
<keyword evidence="2" id="KW-1185">Reference proteome</keyword>